<evidence type="ECO:0000313" key="3">
    <source>
        <dbReference type="EMBL" id="WUS61275.1"/>
    </source>
</evidence>
<proteinExistence type="predicted"/>
<evidence type="ECO:0000313" key="2">
    <source>
        <dbReference type="EMBL" id="WUS54071.1"/>
    </source>
</evidence>
<evidence type="ECO:0000256" key="1">
    <source>
        <dbReference type="SAM" id="MobiDB-lite"/>
    </source>
</evidence>
<name>A0ABZ1WKU6_9ACTN</name>
<keyword evidence="4" id="KW-1185">Reference proteome</keyword>
<dbReference type="EMBL" id="CP108482">
    <property type="protein sequence ID" value="WUS54071.1"/>
    <property type="molecule type" value="Genomic_DNA"/>
</dbReference>
<dbReference type="Proteomes" id="UP001432014">
    <property type="component" value="Chromosome"/>
</dbReference>
<dbReference type="RefSeq" id="WP_329492687.1">
    <property type="nucleotide sequence ID" value="NZ_CP108460.1"/>
</dbReference>
<reference evidence="3 4" key="1">
    <citation type="submission" date="2022-10" db="EMBL/GenBank/DDBJ databases">
        <title>The complete genomes of actinobacterial strains from the NBC collection.</title>
        <authorList>
            <person name="Joergensen T.S."/>
            <person name="Alvarez Arevalo M."/>
            <person name="Sterndorff E.B."/>
            <person name="Faurdal D."/>
            <person name="Vuksanovic O."/>
            <person name="Mourched A.-S."/>
            <person name="Charusanti P."/>
            <person name="Shaw S."/>
            <person name="Blin K."/>
            <person name="Weber T."/>
        </authorList>
    </citation>
    <scope>NUCLEOTIDE SEQUENCE [LARGE SCALE GENOMIC DNA]</scope>
    <source>
        <strain evidence="3 4">NBC_01247</strain>
    </source>
</reference>
<evidence type="ECO:0000313" key="4">
    <source>
        <dbReference type="Proteomes" id="UP001432014"/>
    </source>
</evidence>
<feature type="region of interest" description="Disordered" evidence="1">
    <location>
        <begin position="30"/>
        <end position="59"/>
    </location>
</feature>
<protein>
    <submittedName>
        <fullName evidence="3">Uncharacterized protein</fullName>
    </submittedName>
</protein>
<sequence>MAGAFTGHVLRDEVDLVRLGGVVLLGDGHVEEAGRDEPRGRAGPSVGGAVTSASSRQPS</sequence>
<accession>A0ABZ1WKU6</accession>
<feature type="compositionally biased region" description="Basic and acidic residues" evidence="1">
    <location>
        <begin position="30"/>
        <end position="40"/>
    </location>
</feature>
<dbReference type="EMBL" id="CP108482">
    <property type="protein sequence ID" value="WUS61275.1"/>
    <property type="molecule type" value="Genomic_DNA"/>
</dbReference>
<organism evidence="3 4">
    <name type="scientific">Kitasatospora herbaricolor</name>
    <dbReference type="NCBI Taxonomy" id="68217"/>
    <lineage>
        <taxon>Bacteria</taxon>
        <taxon>Bacillati</taxon>
        <taxon>Actinomycetota</taxon>
        <taxon>Actinomycetes</taxon>
        <taxon>Kitasatosporales</taxon>
        <taxon>Streptomycetaceae</taxon>
        <taxon>Kitasatospora</taxon>
    </lineage>
</organism>
<gene>
    <name evidence="2" type="ORF">OG469_00280</name>
    <name evidence="3" type="ORF">OG469_40740</name>
</gene>